<keyword evidence="7" id="KW-1185">Reference proteome</keyword>
<dbReference type="InterPro" id="IPR036196">
    <property type="entry name" value="Ptyr_pPase_sf"/>
</dbReference>
<keyword evidence="3" id="KW-0904">Protein phosphatase</keyword>
<comment type="caution">
    <text evidence="6">The sequence shown here is derived from an EMBL/GenBank/DDBJ whole genome shotgun (WGS) entry which is preliminary data.</text>
</comment>
<dbReference type="SMART" id="SM00226">
    <property type="entry name" value="LMWPc"/>
    <property type="match status" value="1"/>
</dbReference>
<dbReference type="GO" id="GO:0004725">
    <property type="term" value="F:protein tyrosine phosphatase activity"/>
    <property type="evidence" value="ECO:0007669"/>
    <property type="project" value="InterPro"/>
</dbReference>
<keyword evidence="2" id="KW-0378">Hydrolase</keyword>
<dbReference type="RefSeq" id="WP_109685240.1">
    <property type="nucleotide sequence ID" value="NZ_QGGL01000001.1"/>
</dbReference>
<protein>
    <submittedName>
        <fullName evidence="6">Protein-tyrosine phosphatase</fullName>
    </submittedName>
</protein>
<dbReference type="PANTHER" id="PTHR11717">
    <property type="entry name" value="LOW MOLECULAR WEIGHT PROTEIN TYROSINE PHOSPHATASE"/>
    <property type="match status" value="1"/>
</dbReference>
<dbReference type="PANTHER" id="PTHR11717:SF31">
    <property type="entry name" value="LOW MOLECULAR WEIGHT PROTEIN-TYROSINE-PHOSPHATASE ETP-RELATED"/>
    <property type="match status" value="1"/>
</dbReference>
<organism evidence="6 7">
    <name type="scientific">Tumebacillus permanentifrigoris</name>
    <dbReference type="NCBI Taxonomy" id="378543"/>
    <lineage>
        <taxon>Bacteria</taxon>
        <taxon>Bacillati</taxon>
        <taxon>Bacillota</taxon>
        <taxon>Bacilli</taxon>
        <taxon>Bacillales</taxon>
        <taxon>Alicyclobacillaceae</taxon>
        <taxon>Tumebacillus</taxon>
    </lineage>
</organism>
<dbReference type="SUPFAM" id="SSF52788">
    <property type="entry name" value="Phosphotyrosine protein phosphatases I"/>
    <property type="match status" value="1"/>
</dbReference>
<dbReference type="Gene3D" id="3.40.50.2300">
    <property type="match status" value="1"/>
</dbReference>
<evidence type="ECO:0000256" key="2">
    <source>
        <dbReference type="ARBA" id="ARBA00022801"/>
    </source>
</evidence>
<proteinExistence type="inferred from homology"/>
<dbReference type="CDD" id="cd16344">
    <property type="entry name" value="LMWPAP"/>
    <property type="match status" value="1"/>
</dbReference>
<accession>A0A316DDH9</accession>
<feature type="active site" description="Nucleophile" evidence="4">
    <location>
        <position position="13"/>
    </location>
</feature>
<gene>
    <name evidence="6" type="ORF">C7459_101144</name>
</gene>
<evidence type="ECO:0000313" key="7">
    <source>
        <dbReference type="Proteomes" id="UP000245634"/>
    </source>
</evidence>
<evidence type="ECO:0000256" key="4">
    <source>
        <dbReference type="PIRSR" id="PIRSR617867-1"/>
    </source>
</evidence>
<dbReference type="InterPro" id="IPR023485">
    <property type="entry name" value="Ptyr_pPase"/>
</dbReference>
<name>A0A316DDH9_9BACL</name>
<feature type="domain" description="Phosphotyrosine protein phosphatase I" evidence="5">
    <location>
        <begin position="1"/>
        <end position="142"/>
    </location>
</feature>
<sequence length="233" mass="25771">MNLLFVCTGNTCRSAMAEPLMRMRLTKAGLGDQVEVRSAGVAAQAGQPASKGAQQVMNAHGLDADAHLATPLDDELVRWADLILTMSQSHKRAILERHIEAMDKTFQLKEFVDDDPESMKLFEAMGELQAEAQTKQAQFMAEHADEIESLQERYQESGGQDPTVDAELAALQQRLEACVQQESERMMELVAKLPDYDVADPYGSGQDVYDATAREISGLLDKLVERLQEEGVE</sequence>
<dbReference type="InterPro" id="IPR050438">
    <property type="entry name" value="LMW_PTPase"/>
</dbReference>
<evidence type="ECO:0000313" key="6">
    <source>
        <dbReference type="EMBL" id="PWK16281.1"/>
    </source>
</evidence>
<dbReference type="AlphaFoldDB" id="A0A316DDH9"/>
<dbReference type="OrthoDB" id="9784339at2"/>
<dbReference type="Proteomes" id="UP000245634">
    <property type="component" value="Unassembled WGS sequence"/>
</dbReference>
<evidence type="ECO:0000259" key="5">
    <source>
        <dbReference type="SMART" id="SM00226"/>
    </source>
</evidence>
<feature type="active site" description="Nucleophile" evidence="4">
    <location>
        <position position="7"/>
    </location>
</feature>
<dbReference type="PRINTS" id="PR00719">
    <property type="entry name" value="LMWPTPASE"/>
</dbReference>
<dbReference type="EMBL" id="QGGL01000001">
    <property type="protein sequence ID" value="PWK16281.1"/>
    <property type="molecule type" value="Genomic_DNA"/>
</dbReference>
<dbReference type="Pfam" id="PF01451">
    <property type="entry name" value="LMWPc"/>
    <property type="match status" value="1"/>
</dbReference>
<reference evidence="6 7" key="1">
    <citation type="submission" date="2018-05" db="EMBL/GenBank/DDBJ databases">
        <title>Genomic Encyclopedia of Type Strains, Phase IV (KMG-IV): sequencing the most valuable type-strain genomes for metagenomic binning, comparative biology and taxonomic classification.</title>
        <authorList>
            <person name="Goeker M."/>
        </authorList>
    </citation>
    <scope>NUCLEOTIDE SEQUENCE [LARGE SCALE GENOMIC DNA]</scope>
    <source>
        <strain evidence="6 7">DSM 18773</strain>
    </source>
</reference>
<evidence type="ECO:0000256" key="1">
    <source>
        <dbReference type="ARBA" id="ARBA00011063"/>
    </source>
</evidence>
<evidence type="ECO:0000256" key="3">
    <source>
        <dbReference type="ARBA" id="ARBA00022912"/>
    </source>
</evidence>
<comment type="similarity">
    <text evidence="1">Belongs to the low molecular weight phosphotyrosine protein phosphatase family.</text>
</comment>
<dbReference type="InterPro" id="IPR017867">
    <property type="entry name" value="Tyr_phospatase_low_mol_wt"/>
</dbReference>